<dbReference type="EMBL" id="CABPSH010000003">
    <property type="protein sequence ID" value="VVD95621.1"/>
    <property type="molecule type" value="Genomic_DNA"/>
</dbReference>
<keyword evidence="2" id="KW-1185">Reference proteome</keyword>
<organism evidence="1 2">
    <name type="scientific">Pandoraea eparura</name>
    <dbReference type="NCBI Taxonomy" id="2508291"/>
    <lineage>
        <taxon>Bacteria</taxon>
        <taxon>Pseudomonadati</taxon>
        <taxon>Pseudomonadota</taxon>
        <taxon>Betaproteobacteria</taxon>
        <taxon>Burkholderiales</taxon>
        <taxon>Burkholderiaceae</taxon>
        <taxon>Pandoraea</taxon>
    </lineage>
</organism>
<accession>A0A5E4U7A5</accession>
<evidence type="ECO:0000313" key="1">
    <source>
        <dbReference type="EMBL" id="VVD95621.1"/>
    </source>
</evidence>
<evidence type="ECO:0000313" key="2">
    <source>
        <dbReference type="Proteomes" id="UP000400981"/>
    </source>
</evidence>
<gene>
    <name evidence="1" type="ORF">PEP31012_01838</name>
</gene>
<dbReference type="AlphaFoldDB" id="A0A5E4U7A5"/>
<protein>
    <submittedName>
        <fullName evidence="1">Uncharacterized protein</fullName>
    </submittedName>
</protein>
<name>A0A5E4U7A5_9BURK</name>
<proteinExistence type="predicted"/>
<reference evidence="1 2" key="1">
    <citation type="submission" date="2019-08" db="EMBL/GenBank/DDBJ databases">
        <authorList>
            <person name="Peeters C."/>
        </authorList>
    </citation>
    <scope>NUCLEOTIDE SEQUENCE [LARGE SCALE GENOMIC DNA]</scope>
    <source>
        <strain evidence="1 2">LMG 31012</strain>
    </source>
</reference>
<dbReference type="Proteomes" id="UP000400981">
    <property type="component" value="Unassembled WGS sequence"/>
</dbReference>
<sequence length="102" mass="11165">MTPLKGHHTVYSDEHPNLYAVLAAEPSPRRRARLLVWMAEQGCQPKSQGVLLTPGAVPTHLTGTVPPSDPITQETPLDEDFITSILGGYMRSDLDEATGEER</sequence>